<dbReference type="EMBL" id="BNJJ01000010">
    <property type="protein sequence ID" value="GHO85897.1"/>
    <property type="molecule type" value="Genomic_DNA"/>
</dbReference>
<name>A0ABQ3VJ18_9CHLR</name>
<evidence type="ECO:0000313" key="6">
    <source>
        <dbReference type="EMBL" id="GHO85897.1"/>
    </source>
</evidence>
<evidence type="ECO:0000259" key="5">
    <source>
        <dbReference type="PROSITE" id="PS50975"/>
    </source>
</evidence>
<dbReference type="PROSITE" id="PS50975">
    <property type="entry name" value="ATP_GRASP"/>
    <property type="match status" value="1"/>
</dbReference>
<keyword evidence="2 4" id="KW-0547">Nucleotide-binding</keyword>
<feature type="domain" description="ATP-grasp" evidence="5">
    <location>
        <begin position="117"/>
        <end position="317"/>
    </location>
</feature>
<dbReference type="PANTHER" id="PTHR43585:SF2">
    <property type="entry name" value="ATP-GRASP ENZYME FSQD"/>
    <property type="match status" value="1"/>
</dbReference>
<dbReference type="InterPro" id="IPR011761">
    <property type="entry name" value="ATP-grasp"/>
</dbReference>
<proteinExistence type="predicted"/>
<protein>
    <submittedName>
        <fullName evidence="6">Phosphoribosylglycinamide synthetase</fullName>
    </submittedName>
</protein>
<gene>
    <name evidence="6" type="ORF">KSZ_39030</name>
</gene>
<evidence type="ECO:0000256" key="1">
    <source>
        <dbReference type="ARBA" id="ARBA00022598"/>
    </source>
</evidence>
<dbReference type="SUPFAM" id="SSF56059">
    <property type="entry name" value="Glutathione synthetase ATP-binding domain-like"/>
    <property type="match status" value="1"/>
</dbReference>
<dbReference type="InterPro" id="IPR040570">
    <property type="entry name" value="LAL_C2"/>
</dbReference>
<comment type="caution">
    <text evidence="6">The sequence shown here is derived from an EMBL/GenBank/DDBJ whole genome shotgun (WGS) entry which is preliminary data.</text>
</comment>
<accession>A0ABQ3VJ18</accession>
<keyword evidence="1" id="KW-0436">Ligase</keyword>
<evidence type="ECO:0000256" key="2">
    <source>
        <dbReference type="ARBA" id="ARBA00022741"/>
    </source>
</evidence>
<dbReference type="Pfam" id="PF13535">
    <property type="entry name" value="ATP-grasp_4"/>
    <property type="match status" value="1"/>
</dbReference>
<reference evidence="6 7" key="1">
    <citation type="journal article" date="2021" name="Int. J. Syst. Evol. Microbiol.">
        <title>Reticulibacter mediterranei gen. nov., sp. nov., within the new family Reticulibacteraceae fam. nov., and Ktedonospora formicarum gen. nov., sp. nov., Ktedonobacter robiniae sp. nov., Dictyobacter formicarum sp. nov. and Dictyobacter arantiisoli sp. nov., belonging to the class Ktedonobacteria.</title>
        <authorList>
            <person name="Yabe S."/>
            <person name="Zheng Y."/>
            <person name="Wang C.M."/>
            <person name="Sakai Y."/>
            <person name="Abe K."/>
            <person name="Yokota A."/>
            <person name="Donadio S."/>
            <person name="Cavaletti L."/>
            <person name="Monciardini P."/>
        </authorList>
    </citation>
    <scope>NUCLEOTIDE SEQUENCE [LARGE SCALE GENOMIC DNA]</scope>
    <source>
        <strain evidence="6 7">SOSP1-9</strain>
    </source>
</reference>
<evidence type="ECO:0000313" key="7">
    <source>
        <dbReference type="Proteomes" id="UP000635565"/>
    </source>
</evidence>
<keyword evidence="3 4" id="KW-0067">ATP-binding</keyword>
<dbReference type="Proteomes" id="UP000635565">
    <property type="component" value="Unassembled WGS sequence"/>
</dbReference>
<dbReference type="PANTHER" id="PTHR43585">
    <property type="entry name" value="FUMIPYRROLE BIOSYNTHESIS PROTEIN C"/>
    <property type="match status" value="1"/>
</dbReference>
<evidence type="ECO:0000256" key="4">
    <source>
        <dbReference type="PROSITE-ProRule" id="PRU00409"/>
    </source>
</evidence>
<sequence length="423" mass="45449">MLVEKHAKRVLLLMSPATYRAGAFVQAAQQLGLDTVVGLDLPQTLAELWHVPLGLDFSNIAVSVQTIVEYAQEKAFAAILSVDDSATELAAYANLALGLASNSPQASEAARDKLLMRQLMSAGGAPCPIFRSFWLHEDPDSIASQVSYPCVLKPRRLSGSRGVIRADNAAEFKVAFARLKRLLLSEGASEHETSILVEDFIPGFEVALEGLLTDGQLKVLTLFDKPDPLDGPFFEETIYVTPSRLATETQQTIADCVSTAAAALGLRTGPIHAELRVNEQGPWMLEIAGRSIGGLCSTILEFGSGMCLEELILRHAIGEEVATLEREEQAAGVMMIPIPEAGILKGVHGVEAAMAVPLITGVEITAQLNNQLTPLPEGASYLGFIFARGATSADVEAAIRQSHQCLRFEIRRSIPILNAGRNK</sequence>
<dbReference type="Pfam" id="PF18603">
    <property type="entry name" value="LAL_C2"/>
    <property type="match status" value="1"/>
</dbReference>
<evidence type="ECO:0000256" key="3">
    <source>
        <dbReference type="ARBA" id="ARBA00022840"/>
    </source>
</evidence>
<dbReference type="InterPro" id="IPR052032">
    <property type="entry name" value="ATP-dep_AA_Ligase"/>
</dbReference>
<keyword evidence="7" id="KW-1185">Reference proteome</keyword>
<organism evidence="6 7">
    <name type="scientific">Dictyobacter formicarum</name>
    <dbReference type="NCBI Taxonomy" id="2778368"/>
    <lineage>
        <taxon>Bacteria</taxon>
        <taxon>Bacillati</taxon>
        <taxon>Chloroflexota</taxon>
        <taxon>Ktedonobacteria</taxon>
        <taxon>Ktedonobacterales</taxon>
        <taxon>Dictyobacteraceae</taxon>
        <taxon>Dictyobacter</taxon>
    </lineage>
</organism>
<dbReference type="Gene3D" id="3.30.470.20">
    <property type="entry name" value="ATP-grasp fold, B domain"/>
    <property type="match status" value="1"/>
</dbReference>